<sequence length="41" mass="4744">MSELKQYGGKAMVDSWSKPFHNAFSEFKSVQLYEILMACLE</sequence>
<dbReference type="EMBL" id="CM017621">
    <property type="protein sequence ID" value="TYH97448.1"/>
    <property type="molecule type" value="Genomic_DNA"/>
</dbReference>
<name>A0A5D2N1V3_GOSTO</name>
<evidence type="ECO:0000313" key="2">
    <source>
        <dbReference type="Proteomes" id="UP000322667"/>
    </source>
</evidence>
<dbReference type="Proteomes" id="UP000322667">
    <property type="component" value="Chromosome A12"/>
</dbReference>
<keyword evidence="2" id="KW-1185">Reference proteome</keyword>
<organism evidence="1 2">
    <name type="scientific">Gossypium tomentosum</name>
    <name type="common">Hawaiian cotton</name>
    <name type="synonym">Gossypium sandvicense</name>
    <dbReference type="NCBI Taxonomy" id="34277"/>
    <lineage>
        <taxon>Eukaryota</taxon>
        <taxon>Viridiplantae</taxon>
        <taxon>Streptophyta</taxon>
        <taxon>Embryophyta</taxon>
        <taxon>Tracheophyta</taxon>
        <taxon>Spermatophyta</taxon>
        <taxon>Magnoliopsida</taxon>
        <taxon>eudicotyledons</taxon>
        <taxon>Gunneridae</taxon>
        <taxon>Pentapetalae</taxon>
        <taxon>rosids</taxon>
        <taxon>malvids</taxon>
        <taxon>Malvales</taxon>
        <taxon>Malvaceae</taxon>
        <taxon>Malvoideae</taxon>
        <taxon>Gossypium</taxon>
    </lineage>
</organism>
<protein>
    <submittedName>
        <fullName evidence="1">Uncharacterized protein</fullName>
    </submittedName>
</protein>
<accession>A0A5D2N1V3</accession>
<proteinExistence type="predicted"/>
<reference evidence="1 2" key="1">
    <citation type="submission" date="2019-07" db="EMBL/GenBank/DDBJ databases">
        <title>WGS assembly of Gossypium tomentosum.</title>
        <authorList>
            <person name="Chen Z.J."/>
            <person name="Sreedasyam A."/>
            <person name="Ando A."/>
            <person name="Song Q."/>
            <person name="De L."/>
            <person name="Hulse-Kemp A."/>
            <person name="Ding M."/>
            <person name="Ye W."/>
            <person name="Kirkbride R."/>
            <person name="Jenkins J."/>
            <person name="Plott C."/>
            <person name="Lovell J."/>
            <person name="Lin Y.-M."/>
            <person name="Vaughn R."/>
            <person name="Liu B."/>
            <person name="Li W."/>
            <person name="Simpson S."/>
            <person name="Scheffler B."/>
            <person name="Saski C."/>
            <person name="Grover C."/>
            <person name="Hu G."/>
            <person name="Conover J."/>
            <person name="Carlson J."/>
            <person name="Shu S."/>
            <person name="Boston L."/>
            <person name="Williams M."/>
            <person name="Peterson D."/>
            <person name="Mcgee K."/>
            <person name="Jones D."/>
            <person name="Wendel J."/>
            <person name="Stelly D."/>
            <person name="Grimwood J."/>
            <person name="Schmutz J."/>
        </authorList>
    </citation>
    <scope>NUCLEOTIDE SEQUENCE [LARGE SCALE GENOMIC DNA]</scope>
    <source>
        <strain evidence="1">7179.01</strain>
    </source>
</reference>
<dbReference type="AlphaFoldDB" id="A0A5D2N1V3"/>
<gene>
    <name evidence="1" type="ORF">ES332_A12G243500v1</name>
</gene>
<evidence type="ECO:0000313" key="1">
    <source>
        <dbReference type="EMBL" id="TYH97448.1"/>
    </source>
</evidence>